<dbReference type="Proteomes" id="UP000651156">
    <property type="component" value="Unassembled WGS sequence"/>
</dbReference>
<dbReference type="EMBL" id="JADEWN010000045">
    <property type="protein sequence ID" value="MBE9192054.1"/>
    <property type="molecule type" value="Genomic_DNA"/>
</dbReference>
<evidence type="ECO:0000313" key="2">
    <source>
        <dbReference type="Proteomes" id="UP000651156"/>
    </source>
</evidence>
<protein>
    <submittedName>
        <fullName evidence="1">Uncharacterized protein</fullName>
    </submittedName>
</protein>
<keyword evidence="2" id="KW-1185">Reference proteome</keyword>
<gene>
    <name evidence="1" type="ORF">IQ230_17190</name>
</gene>
<proteinExistence type="predicted"/>
<sequence length="61" mass="6615">MRTSTPPGKISNPVASYFWADGTCNSHAIASILPSRIKIICYVVINSSNNSSLSNHNFCDI</sequence>
<accession>A0ABR9UUX7</accession>
<comment type="caution">
    <text evidence="1">The sequence shown here is derived from an EMBL/GenBank/DDBJ whole genome shotgun (WGS) entry which is preliminary data.</text>
</comment>
<reference evidence="1 2" key="1">
    <citation type="submission" date="2020-10" db="EMBL/GenBank/DDBJ databases">
        <authorList>
            <person name="Castelo-Branco R."/>
            <person name="Eusebio N."/>
            <person name="Adriana R."/>
            <person name="Vieira A."/>
            <person name="Brugerolle De Fraissinette N."/>
            <person name="Rezende De Castro R."/>
            <person name="Schneider M.P."/>
            <person name="Vasconcelos V."/>
            <person name="Leao P.N."/>
        </authorList>
    </citation>
    <scope>NUCLEOTIDE SEQUENCE [LARGE SCALE GENOMIC DNA]</scope>
    <source>
        <strain evidence="1 2">LEGE 06123</strain>
    </source>
</reference>
<evidence type="ECO:0000313" key="1">
    <source>
        <dbReference type="EMBL" id="MBE9192054.1"/>
    </source>
</evidence>
<dbReference type="RefSeq" id="WP_193933476.1">
    <property type="nucleotide sequence ID" value="NZ_CAWPMZ010000078.1"/>
</dbReference>
<organism evidence="1 2">
    <name type="scientific">Gloeocapsopsis crepidinum LEGE 06123</name>
    <dbReference type="NCBI Taxonomy" id="588587"/>
    <lineage>
        <taxon>Bacteria</taxon>
        <taxon>Bacillati</taxon>
        <taxon>Cyanobacteriota</taxon>
        <taxon>Cyanophyceae</taxon>
        <taxon>Oscillatoriophycideae</taxon>
        <taxon>Chroococcales</taxon>
        <taxon>Chroococcaceae</taxon>
        <taxon>Gloeocapsopsis</taxon>
    </lineage>
</organism>
<name>A0ABR9UUX7_9CHRO</name>